<feature type="compositionally biased region" description="Low complexity" evidence="4">
    <location>
        <begin position="409"/>
        <end position="418"/>
    </location>
</feature>
<dbReference type="PANTHER" id="PTHR46402:SF2">
    <property type="entry name" value="HISTONE-LYSINE N-TRIMETHYLTRANSFERASE SMYD5"/>
    <property type="match status" value="1"/>
</dbReference>
<keyword evidence="2" id="KW-0808">Transferase</keyword>
<keyword evidence="3" id="KW-0949">S-adenosyl-L-methionine</keyword>
<evidence type="ECO:0000256" key="3">
    <source>
        <dbReference type="ARBA" id="ARBA00022691"/>
    </source>
</evidence>
<sequence length="573" mass="65808">MMHKDLRVAEAEHVGQHVVATNAIQTGETLVLAQGWRFNTENNDAIAFLRFIGAALASDDREQRTKSQQLVEEFQDVCPRREPAEDAAAPSDPLLAWVPDVDLYKKKLDQNCFDQGFFPAASKFNHSCTPNAEGMCLTAHDGVNFFEVKATRPIAAGEEVCISYLGVPQIMLPADQRRALLRTNYEFTCACARCTDEDNGTINATSVCNSLTKLSPCCGADLAAMQNWYTCVSCGARHDENKEADERLTCGFRAAAAAAWLNSIPDVIRVHNSLCEGLHRQHWICATLRVRLLHLLDRRREEMRLQDKREQELFTRHPHILQDRLLLPREERQRFREERCEFERERASLHILHAILLHRQMYACDAVLPRLSATAMGACAQRSEAWQAASTLLGELVWDLKADAKEQQQWEQEQQQQQEAEEEDEDEDEDVDEDEEVQLRQKERTAKQPQQQQQRLEQQPQPLKQQQQQPLKQQQQQPLKQQPKPQQQQEQQGQQGQKQRRRGLTTYEQWTALPPLPYPDDITRTFQASFDAADAVVRWLDYLNMASLSEAARRQSEIAWPASNHVPMLQEDR</sequence>
<dbReference type="InterPro" id="IPR001214">
    <property type="entry name" value="SET_dom"/>
</dbReference>
<dbReference type="PANTHER" id="PTHR46402">
    <property type="entry name" value="SET AND MYND DOMAIN-CONTAINING PROTEIN 5"/>
    <property type="match status" value="1"/>
</dbReference>
<dbReference type="GO" id="GO:0045814">
    <property type="term" value="P:negative regulation of gene expression, epigenetic"/>
    <property type="evidence" value="ECO:0007669"/>
    <property type="project" value="TreeGrafter"/>
</dbReference>
<dbReference type="InParanoid" id="F2UDF8"/>
<protein>
    <recommendedName>
        <fullName evidence="5">SET domain-containing protein</fullName>
    </recommendedName>
</protein>
<accession>F2UDF8</accession>
<dbReference type="Pfam" id="PF00856">
    <property type="entry name" value="SET"/>
    <property type="match status" value="1"/>
</dbReference>
<dbReference type="CDD" id="cd20071">
    <property type="entry name" value="SET_SMYD"/>
    <property type="match status" value="1"/>
</dbReference>
<dbReference type="SUPFAM" id="SSF82199">
    <property type="entry name" value="SET domain"/>
    <property type="match status" value="1"/>
</dbReference>
<reference evidence="6" key="1">
    <citation type="submission" date="2009-08" db="EMBL/GenBank/DDBJ databases">
        <title>Annotation of Salpingoeca rosetta.</title>
        <authorList>
            <consortium name="The Broad Institute Genome Sequencing Platform"/>
            <person name="Russ C."/>
            <person name="Cuomo C."/>
            <person name="Burger G."/>
            <person name="Gray M.W."/>
            <person name="Holland P.W.H."/>
            <person name="King N."/>
            <person name="Lang F.B.F."/>
            <person name="Roger A.J."/>
            <person name="Ruiz-Trillo I."/>
            <person name="Young S.K."/>
            <person name="Zeng Q."/>
            <person name="Gargeya S."/>
            <person name="Alvarado L."/>
            <person name="Berlin A."/>
            <person name="Chapman S.B."/>
            <person name="Chen Z."/>
            <person name="Freedman E."/>
            <person name="Gellesch M."/>
            <person name="Goldberg J."/>
            <person name="Griggs A."/>
            <person name="Gujja S."/>
            <person name="Heilman E."/>
            <person name="Heiman D."/>
            <person name="Howarth C."/>
            <person name="Mehta T."/>
            <person name="Neiman D."/>
            <person name="Pearson M."/>
            <person name="Roberts A."/>
            <person name="Saif S."/>
            <person name="Shea T."/>
            <person name="Shenoy N."/>
            <person name="Sisk P."/>
            <person name="Stolte C."/>
            <person name="Sykes S."/>
            <person name="White J."/>
            <person name="Yandava C."/>
            <person name="Haas B."/>
            <person name="Nusbaum C."/>
            <person name="Birren B."/>
        </authorList>
    </citation>
    <scope>NUCLEOTIDE SEQUENCE [LARGE SCALE GENOMIC DNA]</scope>
    <source>
        <strain evidence="6">ATCC 50818</strain>
    </source>
</reference>
<proteinExistence type="predicted"/>
<dbReference type="OrthoDB" id="5945798at2759"/>
<evidence type="ECO:0000256" key="2">
    <source>
        <dbReference type="ARBA" id="ARBA00022679"/>
    </source>
</evidence>
<dbReference type="EMBL" id="GL832969">
    <property type="protein sequence ID" value="EGD74653.1"/>
    <property type="molecule type" value="Genomic_DNA"/>
</dbReference>
<keyword evidence="7" id="KW-1185">Reference proteome</keyword>
<dbReference type="PROSITE" id="PS50280">
    <property type="entry name" value="SET"/>
    <property type="match status" value="1"/>
</dbReference>
<feature type="compositionally biased region" description="Low complexity" evidence="4">
    <location>
        <begin position="447"/>
        <end position="497"/>
    </location>
</feature>
<name>F2UDF8_SALR5</name>
<keyword evidence="1" id="KW-0489">Methyltransferase</keyword>
<dbReference type="Gene3D" id="2.170.270.10">
    <property type="entry name" value="SET domain"/>
    <property type="match status" value="1"/>
</dbReference>
<dbReference type="GeneID" id="16073483"/>
<dbReference type="eggNOG" id="KOG2084">
    <property type="taxonomic scope" value="Eukaryota"/>
</dbReference>
<organism evidence="7">
    <name type="scientific">Salpingoeca rosetta (strain ATCC 50818 / BSB-021)</name>
    <dbReference type="NCBI Taxonomy" id="946362"/>
    <lineage>
        <taxon>Eukaryota</taxon>
        <taxon>Choanoflagellata</taxon>
        <taxon>Craspedida</taxon>
        <taxon>Salpingoecidae</taxon>
        <taxon>Salpingoeca</taxon>
    </lineage>
</organism>
<dbReference type="InterPro" id="IPR046341">
    <property type="entry name" value="SET_dom_sf"/>
</dbReference>
<evidence type="ECO:0000313" key="7">
    <source>
        <dbReference type="Proteomes" id="UP000007799"/>
    </source>
</evidence>
<dbReference type="STRING" id="946362.F2UDF8"/>
<dbReference type="GO" id="GO:0042799">
    <property type="term" value="F:histone H4K20 methyltransferase activity"/>
    <property type="evidence" value="ECO:0007669"/>
    <property type="project" value="TreeGrafter"/>
</dbReference>
<evidence type="ECO:0000259" key="5">
    <source>
        <dbReference type="PROSITE" id="PS50280"/>
    </source>
</evidence>
<dbReference type="RefSeq" id="XP_004992910.1">
    <property type="nucleotide sequence ID" value="XM_004992853.1"/>
</dbReference>
<dbReference type="GO" id="GO:0032259">
    <property type="term" value="P:methylation"/>
    <property type="evidence" value="ECO:0007669"/>
    <property type="project" value="UniProtKB-KW"/>
</dbReference>
<dbReference type="Proteomes" id="UP000007799">
    <property type="component" value="Unassembled WGS sequence"/>
</dbReference>
<evidence type="ECO:0000256" key="1">
    <source>
        <dbReference type="ARBA" id="ARBA00022603"/>
    </source>
</evidence>
<gene>
    <name evidence="6" type="ORF">PTSG_06018</name>
</gene>
<evidence type="ECO:0000313" key="6">
    <source>
        <dbReference type="EMBL" id="EGD74653.1"/>
    </source>
</evidence>
<feature type="compositionally biased region" description="Acidic residues" evidence="4">
    <location>
        <begin position="419"/>
        <end position="436"/>
    </location>
</feature>
<feature type="compositionally biased region" description="Basic and acidic residues" evidence="4">
    <location>
        <begin position="437"/>
        <end position="446"/>
    </location>
</feature>
<feature type="region of interest" description="Disordered" evidence="4">
    <location>
        <begin position="404"/>
        <end position="506"/>
    </location>
</feature>
<dbReference type="KEGG" id="sre:PTSG_06018"/>
<dbReference type="AlphaFoldDB" id="F2UDF8"/>
<feature type="domain" description="SET" evidence="5">
    <location>
        <begin position="4"/>
        <end position="165"/>
    </location>
</feature>
<evidence type="ECO:0000256" key="4">
    <source>
        <dbReference type="SAM" id="MobiDB-lite"/>
    </source>
</evidence>